<keyword evidence="6" id="KW-0346">Stress response</keyword>
<dbReference type="InterPro" id="IPR012933">
    <property type="entry name" value="HicA_mRNA_interferase"/>
</dbReference>
<evidence type="ECO:0000313" key="8">
    <source>
        <dbReference type="Proteomes" id="UP000291831"/>
    </source>
</evidence>
<evidence type="ECO:0000256" key="1">
    <source>
        <dbReference type="ARBA" id="ARBA00022649"/>
    </source>
</evidence>
<keyword evidence="1" id="KW-1277">Toxin-antitoxin system</keyword>
<evidence type="ECO:0008006" key="9">
    <source>
        <dbReference type="Google" id="ProtNLM"/>
    </source>
</evidence>
<dbReference type="Gene3D" id="3.30.920.30">
    <property type="entry name" value="Hypothetical protein"/>
    <property type="match status" value="1"/>
</dbReference>
<accession>A0A8B3S2H9</accession>
<name>A0A8B3S2H9_9EURY</name>
<organism evidence="7 8">
    <name type="scientific">Candidatus Argoarchaeum ethanivorans</name>
    <dbReference type="NCBI Taxonomy" id="2608793"/>
    <lineage>
        <taxon>Archaea</taxon>
        <taxon>Methanobacteriati</taxon>
        <taxon>Methanobacteriota</taxon>
        <taxon>Stenosarchaea group</taxon>
        <taxon>Methanomicrobia</taxon>
        <taxon>Methanosarcinales</taxon>
        <taxon>Methanosarcinales incertae sedis</taxon>
        <taxon>GOM Arc I cluster</taxon>
        <taxon>Candidatus Argoarchaeum</taxon>
    </lineage>
</organism>
<dbReference type="Proteomes" id="UP000291831">
    <property type="component" value="Unassembled WGS sequence"/>
</dbReference>
<dbReference type="Pfam" id="PF07927">
    <property type="entry name" value="HicA_toxin"/>
    <property type="match status" value="1"/>
</dbReference>
<dbReference type="GO" id="GO:0004519">
    <property type="term" value="F:endonuclease activity"/>
    <property type="evidence" value="ECO:0007669"/>
    <property type="project" value="UniProtKB-KW"/>
</dbReference>
<keyword evidence="5" id="KW-0694">RNA-binding</keyword>
<evidence type="ECO:0000256" key="5">
    <source>
        <dbReference type="ARBA" id="ARBA00022884"/>
    </source>
</evidence>
<dbReference type="SUPFAM" id="SSF54786">
    <property type="entry name" value="YcfA/nrd intein domain"/>
    <property type="match status" value="1"/>
</dbReference>
<evidence type="ECO:0000256" key="4">
    <source>
        <dbReference type="ARBA" id="ARBA00022801"/>
    </source>
</evidence>
<sequence length="69" mass="7602">MAKLPGMYGIEAVKAFNNAGWFVARQTGHTIMIKPGSIVTFSVPRHKELDRGTIRKLIKLAGLTVDDYA</sequence>
<evidence type="ECO:0000256" key="3">
    <source>
        <dbReference type="ARBA" id="ARBA00022759"/>
    </source>
</evidence>
<dbReference type="EMBL" id="RPGO01000030">
    <property type="protein sequence ID" value="RZB29202.1"/>
    <property type="molecule type" value="Genomic_DNA"/>
</dbReference>
<dbReference type="InterPro" id="IPR038570">
    <property type="entry name" value="HicA_sf"/>
</dbReference>
<evidence type="ECO:0000313" key="7">
    <source>
        <dbReference type="EMBL" id="RZB29202.1"/>
    </source>
</evidence>
<keyword evidence="4" id="KW-0378">Hydrolase</keyword>
<protein>
    <recommendedName>
        <fullName evidence="9">Type II toxin-antitoxin system HicA family toxin</fullName>
    </recommendedName>
</protein>
<reference evidence="8" key="1">
    <citation type="submission" date="2019-01" db="EMBL/GenBank/DDBJ databases">
        <title>Anaerobic oxidation of ethane by archaea from a marine hydrocarbon seep.</title>
        <authorList>
            <person name="Musat F."/>
        </authorList>
    </citation>
    <scope>NUCLEOTIDE SEQUENCE [LARGE SCALE GENOMIC DNA]</scope>
</reference>
<dbReference type="GO" id="GO:0016787">
    <property type="term" value="F:hydrolase activity"/>
    <property type="evidence" value="ECO:0007669"/>
    <property type="project" value="UniProtKB-KW"/>
</dbReference>
<dbReference type="GO" id="GO:0003729">
    <property type="term" value="F:mRNA binding"/>
    <property type="evidence" value="ECO:0007669"/>
    <property type="project" value="InterPro"/>
</dbReference>
<proteinExistence type="predicted"/>
<comment type="caution">
    <text evidence="7">The sequence shown here is derived from an EMBL/GenBank/DDBJ whole genome shotgun (WGS) entry which is preliminary data.</text>
</comment>
<evidence type="ECO:0000256" key="2">
    <source>
        <dbReference type="ARBA" id="ARBA00022722"/>
    </source>
</evidence>
<keyword evidence="2" id="KW-0540">Nuclease</keyword>
<evidence type="ECO:0000256" key="6">
    <source>
        <dbReference type="ARBA" id="ARBA00023016"/>
    </source>
</evidence>
<keyword evidence="3" id="KW-0255">Endonuclease</keyword>
<gene>
    <name evidence="7" type="ORF">AEth_01344</name>
</gene>
<dbReference type="AlphaFoldDB" id="A0A8B3S2H9"/>